<dbReference type="Proteomes" id="UP000541109">
    <property type="component" value="Unassembled WGS sequence"/>
</dbReference>
<dbReference type="Gene3D" id="3.10.20.30">
    <property type="match status" value="1"/>
</dbReference>
<name>A0A839A9G8_9HYPH</name>
<reference evidence="1 2" key="1">
    <citation type="submission" date="2020-07" db="EMBL/GenBank/DDBJ databases">
        <title>Stappia sp., F7233, whole genome shotgun sequencing project.</title>
        <authorList>
            <person name="Jiang S."/>
            <person name="Liu Z.W."/>
            <person name="Du Z.J."/>
        </authorList>
    </citation>
    <scope>NUCLEOTIDE SEQUENCE [LARGE SCALE GENOMIC DNA]</scope>
    <source>
        <strain evidence="1 2">F7233</strain>
    </source>
</reference>
<sequence>MKIRYFAWVRERVGLEEEEIELPAGVASVSELMAWLAARDEGYAAAFAEPEVIRVALDQFHVEHEAPLGGASEVAFFPPMTGG</sequence>
<dbReference type="InterPro" id="IPR003749">
    <property type="entry name" value="ThiS/MoaD-like"/>
</dbReference>
<dbReference type="InterPro" id="IPR016155">
    <property type="entry name" value="Mopterin_synth/thiamin_S_b"/>
</dbReference>
<dbReference type="CDD" id="cd00754">
    <property type="entry name" value="Ubl_MoaD"/>
    <property type="match status" value="1"/>
</dbReference>
<dbReference type="Pfam" id="PF02597">
    <property type="entry name" value="ThiS"/>
    <property type="match status" value="1"/>
</dbReference>
<protein>
    <submittedName>
        <fullName evidence="1">Molybdopterin converting factor subunit 1</fullName>
    </submittedName>
</protein>
<dbReference type="NCBIfam" id="TIGR01682">
    <property type="entry name" value="moaD"/>
    <property type="match status" value="1"/>
</dbReference>
<proteinExistence type="predicted"/>
<accession>A0A839A9G8</accession>
<dbReference type="SUPFAM" id="SSF54285">
    <property type="entry name" value="MoaD/ThiS"/>
    <property type="match status" value="1"/>
</dbReference>
<dbReference type="AlphaFoldDB" id="A0A839A9G8"/>
<organism evidence="1 2">
    <name type="scientific">Stappia albiluteola</name>
    <dbReference type="NCBI Taxonomy" id="2758565"/>
    <lineage>
        <taxon>Bacteria</taxon>
        <taxon>Pseudomonadati</taxon>
        <taxon>Pseudomonadota</taxon>
        <taxon>Alphaproteobacteria</taxon>
        <taxon>Hyphomicrobiales</taxon>
        <taxon>Stappiaceae</taxon>
        <taxon>Stappia</taxon>
    </lineage>
</organism>
<dbReference type="EMBL" id="JACFXV010000029">
    <property type="protein sequence ID" value="MBA5775775.1"/>
    <property type="molecule type" value="Genomic_DNA"/>
</dbReference>
<keyword evidence="2" id="KW-1185">Reference proteome</keyword>
<comment type="caution">
    <text evidence="1">The sequence shown here is derived from an EMBL/GenBank/DDBJ whole genome shotgun (WGS) entry which is preliminary data.</text>
</comment>
<dbReference type="RefSeq" id="WP_182161549.1">
    <property type="nucleotide sequence ID" value="NZ_JACFXV010000029.1"/>
</dbReference>
<evidence type="ECO:0000313" key="1">
    <source>
        <dbReference type="EMBL" id="MBA5775775.1"/>
    </source>
</evidence>
<evidence type="ECO:0000313" key="2">
    <source>
        <dbReference type="Proteomes" id="UP000541109"/>
    </source>
</evidence>
<gene>
    <name evidence="1" type="primary">moaD</name>
    <name evidence="1" type="ORF">H2509_01395</name>
</gene>
<dbReference type="InterPro" id="IPR012675">
    <property type="entry name" value="Beta-grasp_dom_sf"/>
</dbReference>